<evidence type="ECO:0000313" key="7">
    <source>
        <dbReference type="Proteomes" id="UP000249590"/>
    </source>
</evidence>
<sequence length="284" mass="31510">MTTIAQVSDLHFGSEDPATTETLIHELNVAELDLVILSGDLTLAARHDEFERAREFIDRLKAPTLAVPGNHDVTPWNIPERLLHPWRRWRHYIAEDLEPAWFGPDVAVVGLNTARRMRLKLDWSHGSLSRGQIRTLDERFVVAPDGAFRIIVAHHPFLEEEGADLATRPKAIVQRAKKALKVFVDERVDLVTAGHLHRTYAAAFETAPATSAVVAEAGEAAHRVTVIQAGTALSSRTRGEANAFNLIEIADGRMEVRAVTWSGVKWARNPDPLVVIERPSSATK</sequence>
<dbReference type="Pfam" id="PF00149">
    <property type="entry name" value="Metallophos"/>
    <property type="match status" value="1"/>
</dbReference>
<evidence type="ECO:0000256" key="1">
    <source>
        <dbReference type="ARBA" id="ARBA00022723"/>
    </source>
</evidence>
<dbReference type="RefSeq" id="WP_111343226.1">
    <property type="nucleotide sequence ID" value="NZ_JAIWKD010000001.1"/>
</dbReference>
<dbReference type="InterPro" id="IPR029052">
    <property type="entry name" value="Metallo-depent_PP-like"/>
</dbReference>
<protein>
    <submittedName>
        <fullName evidence="6">Metallophosphoesterase</fullName>
    </submittedName>
</protein>
<dbReference type="InterPro" id="IPR004843">
    <property type="entry name" value="Calcineurin-like_PHP"/>
</dbReference>
<keyword evidence="1" id="KW-0479">Metal-binding</keyword>
<dbReference type="GO" id="GO:0016787">
    <property type="term" value="F:hydrolase activity"/>
    <property type="evidence" value="ECO:0007669"/>
    <property type="project" value="UniProtKB-KW"/>
</dbReference>
<dbReference type="Gene3D" id="3.60.21.10">
    <property type="match status" value="1"/>
</dbReference>
<keyword evidence="3" id="KW-0408">Iron</keyword>
<evidence type="ECO:0000313" key="6">
    <source>
        <dbReference type="EMBL" id="RAI04058.1"/>
    </source>
</evidence>
<keyword evidence="2" id="KW-0378">Hydrolase</keyword>
<evidence type="ECO:0000259" key="5">
    <source>
        <dbReference type="Pfam" id="PF00149"/>
    </source>
</evidence>
<dbReference type="AlphaFoldDB" id="A0A8B2NV59"/>
<dbReference type="Proteomes" id="UP000249590">
    <property type="component" value="Unassembled WGS sequence"/>
</dbReference>
<dbReference type="PANTHER" id="PTHR42988:SF2">
    <property type="entry name" value="CYCLIC NUCLEOTIDE PHOSPHODIESTERASE CBUA0032-RELATED"/>
    <property type="match status" value="1"/>
</dbReference>
<evidence type="ECO:0000256" key="4">
    <source>
        <dbReference type="ARBA" id="ARBA00025742"/>
    </source>
</evidence>
<evidence type="ECO:0000256" key="3">
    <source>
        <dbReference type="ARBA" id="ARBA00023004"/>
    </source>
</evidence>
<evidence type="ECO:0000256" key="2">
    <source>
        <dbReference type="ARBA" id="ARBA00022801"/>
    </source>
</evidence>
<keyword evidence="7" id="KW-1185">Reference proteome</keyword>
<comment type="similarity">
    <text evidence="4">Belongs to the cyclic nucleotide phosphodiesterase class-III family.</text>
</comment>
<dbReference type="GO" id="GO:0046872">
    <property type="term" value="F:metal ion binding"/>
    <property type="evidence" value="ECO:0007669"/>
    <property type="project" value="UniProtKB-KW"/>
</dbReference>
<comment type="caution">
    <text evidence="6">The sequence shown here is derived from an EMBL/GenBank/DDBJ whole genome shotgun (WGS) entry which is preliminary data.</text>
</comment>
<feature type="domain" description="Calcineurin-like phosphoesterase" evidence="5">
    <location>
        <begin position="3"/>
        <end position="198"/>
    </location>
</feature>
<dbReference type="PANTHER" id="PTHR42988">
    <property type="entry name" value="PHOSPHOHYDROLASE"/>
    <property type="match status" value="1"/>
</dbReference>
<organism evidence="6 7">
    <name type="scientific">Acuticoccus sediminis</name>
    <dbReference type="NCBI Taxonomy" id="2184697"/>
    <lineage>
        <taxon>Bacteria</taxon>
        <taxon>Pseudomonadati</taxon>
        <taxon>Pseudomonadota</taxon>
        <taxon>Alphaproteobacteria</taxon>
        <taxon>Hyphomicrobiales</taxon>
        <taxon>Amorphaceae</taxon>
        <taxon>Acuticoccus</taxon>
    </lineage>
</organism>
<dbReference type="SUPFAM" id="SSF56300">
    <property type="entry name" value="Metallo-dependent phosphatases"/>
    <property type="match status" value="1"/>
</dbReference>
<dbReference type="InterPro" id="IPR050884">
    <property type="entry name" value="CNP_phosphodiesterase-III"/>
</dbReference>
<proteinExistence type="inferred from homology"/>
<reference evidence="6 7" key="1">
    <citation type="submission" date="2018-05" db="EMBL/GenBank/DDBJ databases">
        <title>Acuticoccus sediminis sp. nov., isolated from deep-sea sediment of Indian Ocean.</title>
        <authorList>
            <person name="Liu X."/>
            <person name="Lai Q."/>
            <person name="Du Y."/>
            <person name="Sun F."/>
            <person name="Zhang X."/>
            <person name="Wang S."/>
            <person name="Shao Z."/>
        </authorList>
    </citation>
    <scope>NUCLEOTIDE SEQUENCE [LARGE SCALE GENOMIC DNA]</scope>
    <source>
        <strain evidence="6 7">PTG4-2</strain>
    </source>
</reference>
<name>A0A8B2NV59_9HYPH</name>
<dbReference type="OrthoDB" id="651281at2"/>
<gene>
    <name evidence="6" type="ORF">DLJ53_06265</name>
</gene>
<accession>A0A8B2NV59</accession>
<dbReference type="EMBL" id="QHHQ01000001">
    <property type="protein sequence ID" value="RAI04058.1"/>
    <property type="molecule type" value="Genomic_DNA"/>
</dbReference>